<reference evidence="2" key="2">
    <citation type="submission" date="2021-09" db="EMBL/GenBank/DDBJ databases">
        <authorList>
            <person name="Gilroy R."/>
        </authorList>
    </citation>
    <scope>NUCLEOTIDE SEQUENCE</scope>
    <source>
        <strain evidence="2">ChiGjej2B2-19336</strain>
    </source>
</reference>
<comment type="caution">
    <text evidence="2">The sequence shown here is derived from an EMBL/GenBank/DDBJ whole genome shotgun (WGS) entry which is preliminary data.</text>
</comment>
<evidence type="ECO:0000256" key="1">
    <source>
        <dbReference type="SAM" id="Phobius"/>
    </source>
</evidence>
<proteinExistence type="predicted"/>
<sequence length="94" mass="10628">MSPDIMYNLICALLGVNVAVVSYYLRRHDRQHDIISKAVDELKNQRVLCVSLYAKKETVSRLHTRMDELVAANGALAQRVGVLEASLEACREER</sequence>
<name>A0A921AXT0_9BACT</name>
<protein>
    <submittedName>
        <fullName evidence="2">Uncharacterized protein</fullName>
    </submittedName>
</protein>
<evidence type="ECO:0000313" key="2">
    <source>
        <dbReference type="EMBL" id="HJD97829.1"/>
    </source>
</evidence>
<dbReference type="AlphaFoldDB" id="A0A921AXT0"/>
<evidence type="ECO:0000313" key="3">
    <source>
        <dbReference type="Proteomes" id="UP000698963"/>
    </source>
</evidence>
<keyword evidence="1" id="KW-1133">Transmembrane helix</keyword>
<accession>A0A921AXT0</accession>
<gene>
    <name evidence="2" type="ORF">K8W16_09315</name>
</gene>
<feature type="transmembrane region" description="Helical" evidence="1">
    <location>
        <begin position="6"/>
        <end position="25"/>
    </location>
</feature>
<organism evidence="2 3">
    <name type="scientific">Mailhella massiliensis</name>
    <dbReference type="NCBI Taxonomy" id="1903261"/>
    <lineage>
        <taxon>Bacteria</taxon>
        <taxon>Pseudomonadati</taxon>
        <taxon>Thermodesulfobacteriota</taxon>
        <taxon>Desulfovibrionia</taxon>
        <taxon>Desulfovibrionales</taxon>
        <taxon>Desulfovibrionaceae</taxon>
        <taxon>Mailhella</taxon>
    </lineage>
</organism>
<dbReference type="RefSeq" id="WP_304122879.1">
    <property type="nucleotide sequence ID" value="NZ_DYZA01000187.1"/>
</dbReference>
<keyword evidence="1" id="KW-0472">Membrane</keyword>
<reference evidence="2" key="1">
    <citation type="journal article" date="2021" name="PeerJ">
        <title>Extensive microbial diversity within the chicken gut microbiome revealed by metagenomics and culture.</title>
        <authorList>
            <person name="Gilroy R."/>
            <person name="Ravi A."/>
            <person name="Getino M."/>
            <person name="Pursley I."/>
            <person name="Horton D.L."/>
            <person name="Alikhan N.F."/>
            <person name="Baker D."/>
            <person name="Gharbi K."/>
            <person name="Hall N."/>
            <person name="Watson M."/>
            <person name="Adriaenssens E.M."/>
            <person name="Foster-Nyarko E."/>
            <person name="Jarju S."/>
            <person name="Secka A."/>
            <person name="Antonio M."/>
            <person name="Oren A."/>
            <person name="Chaudhuri R.R."/>
            <person name="La Ragione R."/>
            <person name="Hildebrand F."/>
            <person name="Pallen M.J."/>
        </authorList>
    </citation>
    <scope>NUCLEOTIDE SEQUENCE</scope>
    <source>
        <strain evidence="2">ChiGjej2B2-19336</strain>
    </source>
</reference>
<dbReference type="EMBL" id="DYZA01000187">
    <property type="protein sequence ID" value="HJD97829.1"/>
    <property type="molecule type" value="Genomic_DNA"/>
</dbReference>
<dbReference type="Proteomes" id="UP000698963">
    <property type="component" value="Unassembled WGS sequence"/>
</dbReference>
<keyword evidence="1" id="KW-0812">Transmembrane</keyword>